<dbReference type="Proteomes" id="UP001295423">
    <property type="component" value="Unassembled WGS sequence"/>
</dbReference>
<accession>A0AAD2FSF6</accession>
<proteinExistence type="predicted"/>
<reference evidence="1" key="1">
    <citation type="submission" date="2023-08" db="EMBL/GenBank/DDBJ databases">
        <authorList>
            <person name="Audoor S."/>
            <person name="Bilcke G."/>
        </authorList>
    </citation>
    <scope>NUCLEOTIDE SEQUENCE</scope>
</reference>
<evidence type="ECO:0000313" key="1">
    <source>
        <dbReference type="EMBL" id="CAJ1951772.1"/>
    </source>
</evidence>
<protein>
    <submittedName>
        <fullName evidence="1">Uncharacterized protein</fullName>
    </submittedName>
</protein>
<name>A0AAD2FSF6_9STRA</name>
<organism evidence="1 2">
    <name type="scientific">Cylindrotheca closterium</name>
    <dbReference type="NCBI Taxonomy" id="2856"/>
    <lineage>
        <taxon>Eukaryota</taxon>
        <taxon>Sar</taxon>
        <taxon>Stramenopiles</taxon>
        <taxon>Ochrophyta</taxon>
        <taxon>Bacillariophyta</taxon>
        <taxon>Bacillariophyceae</taxon>
        <taxon>Bacillariophycidae</taxon>
        <taxon>Bacillariales</taxon>
        <taxon>Bacillariaceae</taxon>
        <taxon>Cylindrotheca</taxon>
    </lineage>
</organism>
<dbReference type="EMBL" id="CAKOGP040001792">
    <property type="protein sequence ID" value="CAJ1951772.1"/>
    <property type="molecule type" value="Genomic_DNA"/>
</dbReference>
<dbReference type="AlphaFoldDB" id="A0AAD2FSF6"/>
<sequence length="157" mass="18023">MTITGFAERKKSYSYLTTQASCPNHDSTAVLDAFDPTQDLQLQDLNSLFKEVPQHDITDKDPATVYELLVTHKQMPILKEFLDITWDRSSACEVLQLVVDRIKVLADSDEPKKISEVMEKSRHFVDHWCVTNMVIRRHQLLKNIGEPTVLIATLGRR</sequence>
<keyword evidence="2" id="KW-1185">Reference proteome</keyword>
<evidence type="ECO:0000313" key="2">
    <source>
        <dbReference type="Proteomes" id="UP001295423"/>
    </source>
</evidence>
<gene>
    <name evidence="1" type="ORF">CYCCA115_LOCUS13230</name>
</gene>
<comment type="caution">
    <text evidence="1">The sequence shown here is derived from an EMBL/GenBank/DDBJ whole genome shotgun (WGS) entry which is preliminary data.</text>
</comment>